<proteinExistence type="inferred from homology"/>
<dbReference type="PANTHER" id="PTHR13939:SF0">
    <property type="entry name" value="NMN AMIDOHYDROLASE-LIKE PROTEIN YFAY"/>
    <property type="match status" value="1"/>
</dbReference>
<gene>
    <name evidence="3" type="ORF">OSCT_0498</name>
</gene>
<dbReference type="Proteomes" id="UP000054010">
    <property type="component" value="Unassembled WGS sequence"/>
</dbReference>
<dbReference type="NCBIfam" id="TIGR00200">
    <property type="entry name" value="cinA_nterm"/>
    <property type="match status" value="1"/>
</dbReference>
<comment type="similarity">
    <text evidence="1">Belongs to the CinA family.</text>
</comment>
<dbReference type="HAMAP" id="MF_00226_B">
    <property type="entry name" value="CinA_B"/>
    <property type="match status" value="1"/>
</dbReference>
<dbReference type="HOGENOM" id="CLU_030805_9_3_0"/>
<dbReference type="CDD" id="cd00885">
    <property type="entry name" value="cinA"/>
    <property type="match status" value="1"/>
</dbReference>
<dbReference type="SUPFAM" id="SSF53218">
    <property type="entry name" value="Molybdenum cofactor biosynthesis proteins"/>
    <property type="match status" value="1"/>
</dbReference>
<dbReference type="SMART" id="SM00852">
    <property type="entry name" value="MoCF_biosynth"/>
    <property type="match status" value="1"/>
</dbReference>
<dbReference type="eggNOG" id="COG1058">
    <property type="taxonomic scope" value="Bacteria"/>
</dbReference>
<dbReference type="InterPro" id="IPR008135">
    <property type="entry name" value="Competence-induced_CinA"/>
</dbReference>
<dbReference type="InterPro" id="IPR041424">
    <property type="entry name" value="CinA_KH"/>
</dbReference>
<dbReference type="STRING" id="765420.OSCT_0498"/>
<dbReference type="PANTHER" id="PTHR13939">
    <property type="entry name" value="NICOTINAMIDE-NUCLEOTIDE AMIDOHYDROLASE PNCC"/>
    <property type="match status" value="1"/>
</dbReference>
<accession>E1IAZ7</accession>
<dbReference type="InterPro" id="IPR050101">
    <property type="entry name" value="CinA"/>
</dbReference>
<comment type="caution">
    <text evidence="3">The sequence shown here is derived from an EMBL/GenBank/DDBJ whole genome shotgun (WGS) entry which is preliminary data.</text>
</comment>
<evidence type="ECO:0000313" key="3">
    <source>
        <dbReference type="EMBL" id="EFO81643.1"/>
    </source>
</evidence>
<dbReference type="EMBL" id="ADVR01000008">
    <property type="protein sequence ID" value="EFO81643.1"/>
    <property type="molecule type" value="Genomic_DNA"/>
</dbReference>
<evidence type="ECO:0000259" key="2">
    <source>
        <dbReference type="SMART" id="SM00852"/>
    </source>
</evidence>
<reference evidence="3 4" key="1">
    <citation type="journal article" date="2011" name="J. Bacteriol.">
        <title>Draft genome sequence of the anoxygenic filamentous phototrophic bacterium Oscillochloris trichoides subsp. DG-6.</title>
        <authorList>
            <person name="Kuznetsov B.B."/>
            <person name="Ivanovsky R.N."/>
            <person name="Keppen O.I."/>
            <person name="Sukhacheva M.V."/>
            <person name="Bumazhkin B.K."/>
            <person name="Patutina E.O."/>
            <person name="Beletsky A.V."/>
            <person name="Mardanov A.V."/>
            <person name="Baslerov R.V."/>
            <person name="Panteleeva A.N."/>
            <person name="Kolganova T.V."/>
            <person name="Ravin N.V."/>
            <person name="Skryabin K.G."/>
        </authorList>
    </citation>
    <scope>NUCLEOTIDE SEQUENCE [LARGE SCALE GENOMIC DNA]</scope>
    <source>
        <strain evidence="3 4">DG-6</strain>
    </source>
</reference>
<feature type="domain" description="MoaB/Mog" evidence="2">
    <location>
        <begin position="4"/>
        <end position="170"/>
    </location>
</feature>
<dbReference type="Pfam" id="PF00994">
    <property type="entry name" value="MoCF_biosynth"/>
    <property type="match status" value="1"/>
</dbReference>
<name>E1IAZ7_9CHLR</name>
<dbReference type="NCBIfam" id="TIGR00177">
    <property type="entry name" value="molyb_syn"/>
    <property type="match status" value="1"/>
</dbReference>
<dbReference type="InterPro" id="IPR001453">
    <property type="entry name" value="MoaB/Mog_dom"/>
</dbReference>
<evidence type="ECO:0000256" key="1">
    <source>
        <dbReference type="HAMAP-Rule" id="MF_00226"/>
    </source>
</evidence>
<sequence length="398" mass="42659">MNAEIIAIGSELLLGATVDTNSAYLARHLAAAGINLYRKAVVGDNTERIAAMVREALERVDLVICTGGLGPTVDDVTREGVALALGRELEFHEALLEQIAARFAAMNRTMSPSNRQQAYLPAGARAIENPRGTAPAFLVEDARGTVIVLPGVPHEMRYLFEHAVLPYLRNERGISSVILVKTLHAVGLGESVIGEMVADLMQAENPTLGISAKQARYELRIGARAESQAEAEALVAQAEATIRERLGSNLIGDEPLAAQVVRMLAEQQQTLTIYEGTLMAPIYRALSATPNGLAHVRGVLIHPLDRPTDEHAAASLALAGAISAADRWRSDLGLAVQASSTSDERGFTAVSVALCTPTGMRQATRKYDLNQPEGWEFVGTLALDLLHEYLNPNTTASM</sequence>
<organism evidence="3 4">
    <name type="scientific">Oscillochloris trichoides DG-6</name>
    <dbReference type="NCBI Taxonomy" id="765420"/>
    <lineage>
        <taxon>Bacteria</taxon>
        <taxon>Bacillati</taxon>
        <taxon>Chloroflexota</taxon>
        <taxon>Chloroflexia</taxon>
        <taxon>Chloroflexales</taxon>
        <taxon>Chloroflexineae</taxon>
        <taxon>Oscillochloridaceae</taxon>
        <taxon>Oscillochloris</taxon>
    </lineage>
</organism>
<dbReference type="Gene3D" id="3.30.70.2860">
    <property type="match status" value="1"/>
</dbReference>
<keyword evidence="4" id="KW-1185">Reference proteome</keyword>
<dbReference type="Gene3D" id="3.40.980.10">
    <property type="entry name" value="MoaB/Mog-like domain"/>
    <property type="match status" value="1"/>
</dbReference>
<dbReference type="AlphaFoldDB" id="E1IAZ7"/>
<dbReference type="InterPro" id="IPR036425">
    <property type="entry name" value="MoaB/Mog-like_dom_sf"/>
</dbReference>
<dbReference type="Pfam" id="PF18146">
    <property type="entry name" value="CinA_KH"/>
    <property type="match status" value="1"/>
</dbReference>
<dbReference type="OrthoDB" id="9801454at2"/>
<protein>
    <recommendedName>
        <fullName evidence="1">CinA-like protein</fullName>
    </recommendedName>
</protein>
<dbReference type="PIRSF" id="PIRSF006728">
    <property type="entry name" value="CinA"/>
    <property type="match status" value="1"/>
</dbReference>
<evidence type="ECO:0000313" key="4">
    <source>
        <dbReference type="Proteomes" id="UP000054010"/>
    </source>
</evidence>